<dbReference type="Pfam" id="PF00158">
    <property type="entry name" value="Sigma54_activat"/>
    <property type="match status" value="1"/>
</dbReference>
<dbReference type="EMBL" id="LXTW01000012">
    <property type="protein sequence ID" value="OBX84876.1"/>
    <property type="molecule type" value="Genomic_DNA"/>
</dbReference>
<protein>
    <submittedName>
        <fullName evidence="10">Sigma-54-dependent Fis family transcriptional regulator</fullName>
    </submittedName>
</protein>
<reference evidence="10 12" key="2">
    <citation type="submission" date="2020-12" db="EMBL/GenBank/DDBJ databases">
        <title>FDA dAtabase for Regulatory Grade micrObial Sequences (FDA-ARGOS): Supporting development and validation of Infectious Disease Dx tests.</title>
        <authorList>
            <person name="Sproer C."/>
            <person name="Gronow S."/>
            <person name="Severitt S."/>
            <person name="Schroder I."/>
            <person name="Tallon L."/>
            <person name="Sadzewicz L."/>
            <person name="Zhao X."/>
            <person name="Boylan J."/>
            <person name="Ott S."/>
            <person name="Bowen H."/>
            <person name="Vavikolanu K."/>
            <person name="Mehta A."/>
            <person name="Aluvathingal J."/>
            <person name="Nadendla S."/>
            <person name="Lowell S."/>
            <person name="Myers T."/>
            <person name="Yan Y."/>
            <person name="Sichtig H."/>
        </authorList>
    </citation>
    <scope>NUCLEOTIDE SEQUENCE [LARGE SCALE GENOMIC DNA]</scope>
    <source>
        <strain evidence="10 12">FDAARGOS_869</strain>
    </source>
</reference>
<dbReference type="InterPro" id="IPR003593">
    <property type="entry name" value="AAA+_ATPase"/>
</dbReference>
<dbReference type="InterPro" id="IPR009057">
    <property type="entry name" value="Homeodomain-like_sf"/>
</dbReference>
<accession>A0A1B8QM13</accession>
<dbReference type="Gene3D" id="3.40.50.300">
    <property type="entry name" value="P-loop containing nucleotide triphosphate hydrolases"/>
    <property type="match status" value="1"/>
</dbReference>
<dbReference type="GO" id="GO:0005524">
    <property type="term" value="F:ATP binding"/>
    <property type="evidence" value="ECO:0007669"/>
    <property type="project" value="UniProtKB-KW"/>
</dbReference>
<keyword evidence="12" id="KW-1185">Reference proteome</keyword>
<dbReference type="GO" id="GO:0043565">
    <property type="term" value="F:sequence-specific DNA binding"/>
    <property type="evidence" value="ECO:0007669"/>
    <property type="project" value="InterPro"/>
</dbReference>
<dbReference type="SMART" id="SM00448">
    <property type="entry name" value="REC"/>
    <property type="match status" value="1"/>
</dbReference>
<dbReference type="PROSITE" id="PS50045">
    <property type="entry name" value="SIGMA54_INTERACT_4"/>
    <property type="match status" value="1"/>
</dbReference>
<dbReference type="Gene3D" id="1.10.8.60">
    <property type="match status" value="1"/>
</dbReference>
<dbReference type="SUPFAM" id="SSF52172">
    <property type="entry name" value="CheY-like"/>
    <property type="match status" value="1"/>
</dbReference>
<dbReference type="Pfam" id="PF25601">
    <property type="entry name" value="AAA_lid_14"/>
    <property type="match status" value="1"/>
</dbReference>
<dbReference type="GO" id="GO:0000160">
    <property type="term" value="P:phosphorelay signal transduction system"/>
    <property type="evidence" value="ECO:0007669"/>
    <property type="project" value="InterPro"/>
</dbReference>
<reference evidence="9 11" key="1">
    <citation type="submission" date="2016-05" db="EMBL/GenBank/DDBJ databases">
        <title>Draft genome sequence of Moraxella nonliquefaciens CCUG 348T.</title>
        <authorList>
            <person name="Salva-Serra F."/>
            <person name="Engstrom-Jakobsson H."/>
            <person name="Thorell K."/>
            <person name="Gonzales-Siles L."/>
            <person name="Karlsson R."/>
            <person name="Boulund F."/>
            <person name="Engstrand L."/>
            <person name="Kristiansson E."/>
            <person name="Moore E."/>
        </authorList>
    </citation>
    <scope>NUCLEOTIDE SEQUENCE [LARGE SCALE GENOMIC DNA]</scope>
    <source>
        <strain evidence="9 11">CCUG 348</strain>
    </source>
</reference>
<dbReference type="InterPro" id="IPR002078">
    <property type="entry name" value="Sigma_54_int"/>
</dbReference>
<feature type="domain" description="Response regulatory" evidence="8">
    <location>
        <begin position="6"/>
        <end position="119"/>
    </location>
</feature>
<dbReference type="InterPro" id="IPR001789">
    <property type="entry name" value="Sig_transdc_resp-reg_receiver"/>
</dbReference>
<dbReference type="Gene3D" id="1.10.10.60">
    <property type="entry name" value="Homeodomain-like"/>
    <property type="match status" value="1"/>
</dbReference>
<evidence type="ECO:0000256" key="3">
    <source>
        <dbReference type="ARBA" id="ARBA00023015"/>
    </source>
</evidence>
<dbReference type="Pfam" id="PF02954">
    <property type="entry name" value="HTH_8"/>
    <property type="match status" value="1"/>
</dbReference>
<dbReference type="EMBL" id="CP065728">
    <property type="protein sequence ID" value="QPT45170.1"/>
    <property type="molecule type" value="Genomic_DNA"/>
</dbReference>
<feature type="domain" description="Sigma-54 factor interaction" evidence="7">
    <location>
        <begin position="196"/>
        <end position="425"/>
    </location>
</feature>
<dbReference type="FunFam" id="3.40.50.300:FF:000006">
    <property type="entry name" value="DNA-binding transcriptional regulator NtrC"/>
    <property type="match status" value="1"/>
</dbReference>
<dbReference type="GO" id="GO:0006355">
    <property type="term" value="P:regulation of DNA-templated transcription"/>
    <property type="evidence" value="ECO:0007669"/>
    <property type="project" value="InterPro"/>
</dbReference>
<evidence type="ECO:0000256" key="2">
    <source>
        <dbReference type="ARBA" id="ARBA00022840"/>
    </source>
</evidence>
<dbReference type="Pfam" id="PF00072">
    <property type="entry name" value="Response_reg"/>
    <property type="match status" value="1"/>
</dbReference>
<dbReference type="RefSeq" id="WP_067008113.1">
    <property type="nucleotide sequence ID" value="NZ_CP065728.1"/>
</dbReference>
<evidence type="ECO:0000313" key="11">
    <source>
        <dbReference type="Proteomes" id="UP000092575"/>
    </source>
</evidence>
<evidence type="ECO:0000313" key="9">
    <source>
        <dbReference type="EMBL" id="OBX84876.1"/>
    </source>
</evidence>
<keyword evidence="1" id="KW-0547">Nucleotide-binding</keyword>
<feature type="modified residue" description="4-aspartylphosphate" evidence="5">
    <location>
        <position position="55"/>
    </location>
</feature>
<keyword evidence="4" id="KW-0804">Transcription</keyword>
<dbReference type="CDD" id="cd00009">
    <property type="entry name" value="AAA"/>
    <property type="match status" value="1"/>
</dbReference>
<evidence type="ECO:0000256" key="6">
    <source>
        <dbReference type="SAM" id="MobiDB-lite"/>
    </source>
</evidence>
<evidence type="ECO:0000256" key="5">
    <source>
        <dbReference type="PROSITE-ProRule" id="PRU00169"/>
    </source>
</evidence>
<evidence type="ECO:0000259" key="7">
    <source>
        <dbReference type="PROSITE" id="PS50045"/>
    </source>
</evidence>
<name>A0A1B8QM13_MORNO</name>
<feature type="region of interest" description="Disordered" evidence="6">
    <location>
        <begin position="522"/>
        <end position="544"/>
    </location>
</feature>
<dbReference type="PROSITE" id="PS00676">
    <property type="entry name" value="SIGMA54_INTERACT_2"/>
    <property type="match status" value="1"/>
</dbReference>
<dbReference type="SUPFAM" id="SSF46689">
    <property type="entry name" value="Homeodomain-like"/>
    <property type="match status" value="1"/>
</dbReference>
<evidence type="ECO:0000313" key="12">
    <source>
        <dbReference type="Proteomes" id="UP000594834"/>
    </source>
</evidence>
<dbReference type="InterPro" id="IPR025943">
    <property type="entry name" value="Sigma_54_int_dom_ATP-bd_2"/>
</dbReference>
<organism evidence="9 11">
    <name type="scientific">Moraxella nonliquefaciens</name>
    <dbReference type="NCBI Taxonomy" id="478"/>
    <lineage>
        <taxon>Bacteria</taxon>
        <taxon>Pseudomonadati</taxon>
        <taxon>Pseudomonadota</taxon>
        <taxon>Gammaproteobacteria</taxon>
        <taxon>Moraxellales</taxon>
        <taxon>Moraxellaceae</taxon>
        <taxon>Moraxella</taxon>
    </lineage>
</organism>
<dbReference type="STRING" id="478.A7456_01485"/>
<evidence type="ECO:0000259" key="8">
    <source>
        <dbReference type="PROSITE" id="PS50110"/>
    </source>
</evidence>
<dbReference type="PANTHER" id="PTHR32071:SF100">
    <property type="entry name" value="RESPONSE REGULATOR PROTEIN PILR"/>
    <property type="match status" value="1"/>
</dbReference>
<dbReference type="InterPro" id="IPR058031">
    <property type="entry name" value="AAA_lid_NorR"/>
</dbReference>
<keyword evidence="2" id="KW-0067">ATP-binding</keyword>
<dbReference type="InterPro" id="IPR002197">
    <property type="entry name" value="HTH_Fis"/>
</dbReference>
<feature type="compositionally biased region" description="Basic and acidic residues" evidence="6">
    <location>
        <begin position="535"/>
        <end position="544"/>
    </location>
</feature>
<dbReference type="SMART" id="SM00382">
    <property type="entry name" value="AAA"/>
    <property type="match status" value="1"/>
</dbReference>
<dbReference type="Proteomes" id="UP000092575">
    <property type="component" value="Unassembled WGS sequence"/>
</dbReference>
<dbReference type="PANTHER" id="PTHR32071">
    <property type="entry name" value="TRANSCRIPTIONAL REGULATORY PROTEIN"/>
    <property type="match status" value="1"/>
</dbReference>
<dbReference type="Gene3D" id="3.40.50.2300">
    <property type="match status" value="1"/>
</dbReference>
<evidence type="ECO:0000256" key="4">
    <source>
        <dbReference type="ARBA" id="ARBA00023163"/>
    </source>
</evidence>
<evidence type="ECO:0000256" key="1">
    <source>
        <dbReference type="ARBA" id="ARBA00022741"/>
    </source>
</evidence>
<gene>
    <name evidence="9" type="ORF">A7456_01485</name>
    <name evidence="10" type="ORF">I6G26_03975</name>
</gene>
<dbReference type="SUPFAM" id="SSF52540">
    <property type="entry name" value="P-loop containing nucleoside triphosphate hydrolases"/>
    <property type="match status" value="1"/>
</dbReference>
<feature type="region of interest" description="Disordered" evidence="6">
    <location>
        <begin position="447"/>
        <end position="469"/>
    </location>
</feature>
<keyword evidence="3" id="KW-0805">Transcription regulation</keyword>
<evidence type="ECO:0000313" key="10">
    <source>
        <dbReference type="EMBL" id="QPT45170.1"/>
    </source>
</evidence>
<dbReference type="AlphaFoldDB" id="A0A1B8QM13"/>
<dbReference type="Proteomes" id="UP000594834">
    <property type="component" value="Chromosome"/>
</dbReference>
<dbReference type="PRINTS" id="PR01590">
    <property type="entry name" value="HTHFIS"/>
</dbReference>
<dbReference type="PROSITE" id="PS50110">
    <property type="entry name" value="RESPONSE_REGULATORY"/>
    <property type="match status" value="1"/>
</dbReference>
<proteinExistence type="predicted"/>
<dbReference type="InterPro" id="IPR011006">
    <property type="entry name" value="CheY-like_superfamily"/>
</dbReference>
<dbReference type="InterPro" id="IPR027417">
    <property type="entry name" value="P-loop_NTPase"/>
</dbReference>
<keyword evidence="5" id="KW-0597">Phosphoprotein</keyword>
<sequence>MQDKPLALVIDDEADLCRLMQITLNKMGIDTHVAYDVASAKGFLADNHYDFCLTDLALPDGSGMEIVELITKTTTTPVAVITAHGDVNVAIEAMKIGAFDFVNKPLDLPRLRQLAKSALKANESIIQDTKSITAQENNNPKQDTNTIIPSNPLTGNLLAPTENNTQINQDGRQRTIKNTTKKTTAVSDDDIFGGRLIGESRPMKQLRSTIKKLARSQAPVFLWGGSGTGKEVVSRLIHDLSGRRNGNFVPVNCGAIPSELMESEFFGHKKGSFTGATSDKIGLFQQADGGTLFLDEVADLPLAMQVKLLRAIQEKTVRAIGDTKEVPVDIRIVCATHKDLADLVQKGAFRQDLFYRINVIEVKLPALNDRRDDIPMLAKHFLEMIAKDWGLDNLSLTDDAIDMLTYHNFKGNVRELRNILERAVTMSDGDEIDAHHLMLDDMANVSDDNTSSSDFDTQDDDAITPYTSKPLVNTVSPTMTKASPYHDQRPIYTANTIIKENKETKPITQGLNIIASANYGTPLSVPKPQNSNPSKTHDDSQASDKLDLSDEDLVNSNLPSQGLEAYLLDQERQIICTALQQAGGNKTQAAKLLGMTFRSLRYRMKKLDIDDGDDE</sequence>